<dbReference type="GO" id="GO:0030246">
    <property type="term" value="F:carbohydrate binding"/>
    <property type="evidence" value="ECO:0007669"/>
    <property type="project" value="UniProtKB-KW"/>
</dbReference>
<evidence type="ECO:0000256" key="10">
    <source>
        <dbReference type="SAM" id="SignalP"/>
    </source>
</evidence>
<dbReference type="AlphaFoldDB" id="A0A1A7PVC1"/>
<name>A0A1A7PVC1_9PAST</name>
<dbReference type="Pfam" id="PF03498">
    <property type="entry name" value="CDtoxinA"/>
    <property type="match status" value="1"/>
</dbReference>
<evidence type="ECO:0000256" key="3">
    <source>
        <dbReference type="ARBA" id="ARBA00022729"/>
    </source>
</evidence>
<feature type="signal peptide" evidence="10">
    <location>
        <begin position="1"/>
        <end position="29"/>
    </location>
</feature>
<evidence type="ECO:0000313" key="11">
    <source>
        <dbReference type="EMBL" id="OBX05989.1"/>
    </source>
</evidence>
<evidence type="ECO:0000313" key="12">
    <source>
        <dbReference type="Proteomes" id="UP000092626"/>
    </source>
</evidence>
<dbReference type="STRING" id="505345.QV06_00080"/>
<keyword evidence="9" id="KW-0449">Lipoprotein</keyword>
<dbReference type="InterPro" id="IPR035992">
    <property type="entry name" value="Ricin_B-like_lectins"/>
</dbReference>
<dbReference type="EMBL" id="JTJR01000001">
    <property type="protein sequence ID" value="OBX05989.1"/>
    <property type="molecule type" value="Genomic_DNA"/>
</dbReference>
<evidence type="ECO:0000256" key="9">
    <source>
        <dbReference type="ARBA" id="ARBA00023288"/>
    </source>
</evidence>
<protein>
    <submittedName>
        <fullName evidence="11">Uncharacterized protein</fullName>
    </submittedName>
</protein>
<keyword evidence="7" id="KW-0564">Palmitate</keyword>
<comment type="subcellular location">
    <subcellularLocation>
        <location evidence="1">Cell outer membrane</location>
        <topology evidence="1">Lipid-anchor</topology>
    </subcellularLocation>
</comment>
<keyword evidence="3 10" id="KW-0732">Signal</keyword>
<keyword evidence="5" id="KW-0843">Virulence</keyword>
<dbReference type="SUPFAM" id="SSF50370">
    <property type="entry name" value="Ricin B-like lectins"/>
    <property type="match status" value="1"/>
</dbReference>
<dbReference type="GO" id="GO:0090729">
    <property type="term" value="F:toxin activity"/>
    <property type="evidence" value="ECO:0007669"/>
    <property type="project" value="UniProtKB-KW"/>
</dbReference>
<evidence type="ECO:0000256" key="7">
    <source>
        <dbReference type="ARBA" id="ARBA00023139"/>
    </source>
</evidence>
<organism evidence="11 12">
    <name type="scientific">Gallibacterium genomosp. 3</name>
    <dbReference type="NCBI Taxonomy" id="505345"/>
    <lineage>
        <taxon>Bacteria</taxon>
        <taxon>Pseudomonadati</taxon>
        <taxon>Pseudomonadota</taxon>
        <taxon>Gammaproteobacteria</taxon>
        <taxon>Pasteurellales</taxon>
        <taxon>Pasteurellaceae</taxon>
        <taxon>Gallibacterium</taxon>
    </lineage>
</organism>
<dbReference type="InterPro" id="IPR003558">
    <property type="entry name" value="CDtoxinA/C"/>
</dbReference>
<gene>
    <name evidence="11" type="ORF">QV06_00080</name>
</gene>
<keyword evidence="2" id="KW-0800">Toxin</keyword>
<evidence type="ECO:0000256" key="6">
    <source>
        <dbReference type="ARBA" id="ARBA00023136"/>
    </source>
</evidence>
<evidence type="ECO:0000256" key="1">
    <source>
        <dbReference type="ARBA" id="ARBA00004459"/>
    </source>
</evidence>
<dbReference type="RefSeq" id="WP_065236385.1">
    <property type="nucleotide sequence ID" value="NZ_JTJR01000001.1"/>
</dbReference>
<evidence type="ECO:0000256" key="8">
    <source>
        <dbReference type="ARBA" id="ARBA00023237"/>
    </source>
</evidence>
<evidence type="ECO:0000256" key="2">
    <source>
        <dbReference type="ARBA" id="ARBA00022656"/>
    </source>
</evidence>
<dbReference type="Gene3D" id="2.80.10.50">
    <property type="match status" value="1"/>
</dbReference>
<reference evidence="11 12" key="1">
    <citation type="submission" date="2014-11" db="EMBL/GenBank/DDBJ databases">
        <title>Pan-genome of Gallibacterium spp.</title>
        <authorList>
            <person name="Kudirkiene E."/>
            <person name="Bojesen A.M."/>
        </authorList>
    </citation>
    <scope>NUCLEOTIDE SEQUENCE [LARGE SCALE GENOMIC DNA]</scope>
    <source>
        <strain evidence="11 12">59/S3/89</strain>
    </source>
</reference>
<proteinExistence type="predicted"/>
<evidence type="ECO:0000256" key="5">
    <source>
        <dbReference type="ARBA" id="ARBA00023026"/>
    </source>
</evidence>
<keyword evidence="6" id="KW-0472">Membrane</keyword>
<keyword evidence="4" id="KW-0430">Lectin</keyword>
<dbReference type="GO" id="GO:0009279">
    <property type="term" value="C:cell outer membrane"/>
    <property type="evidence" value="ECO:0007669"/>
    <property type="project" value="UniProtKB-SubCell"/>
</dbReference>
<comment type="caution">
    <text evidence="11">The sequence shown here is derived from an EMBL/GenBank/DDBJ whole genome shotgun (WGS) entry which is preliminary data.</text>
</comment>
<dbReference type="Proteomes" id="UP000092626">
    <property type="component" value="Unassembled WGS sequence"/>
</dbReference>
<sequence length="195" mass="21577">MKTFFKAKYYLFTFLSILAITSTNLTALADESDPALAPEPSIIDDTTQVNPLITLRSLATGSPLTNGQYEDERNLAWIISEALPQQTLFSNQSGLTQFRAPDLQRCLYTIQNRLITANCDTFDSGSLWRIIPTKMGGVQIKSLRNNLCLSAGNSYSDFRLANCQESETQKASVKLLWLFSPAAINASLSPELPTE</sequence>
<dbReference type="PROSITE" id="PS50231">
    <property type="entry name" value="RICIN_B_LECTIN"/>
    <property type="match status" value="1"/>
</dbReference>
<feature type="chain" id="PRO_5008359356" evidence="10">
    <location>
        <begin position="30"/>
        <end position="195"/>
    </location>
</feature>
<accession>A0A1A7PVC1</accession>
<keyword evidence="8" id="KW-0998">Cell outer membrane</keyword>
<evidence type="ECO:0000256" key="4">
    <source>
        <dbReference type="ARBA" id="ARBA00022734"/>
    </source>
</evidence>